<dbReference type="EMBL" id="JAWWNJ010000003">
    <property type="protein sequence ID" value="KAK7059996.1"/>
    <property type="molecule type" value="Genomic_DNA"/>
</dbReference>
<keyword evidence="4" id="KW-1185">Reference proteome</keyword>
<feature type="region of interest" description="Disordered" evidence="1">
    <location>
        <begin position="20"/>
        <end position="90"/>
    </location>
</feature>
<evidence type="ECO:0000256" key="1">
    <source>
        <dbReference type="SAM" id="MobiDB-lite"/>
    </source>
</evidence>
<reference evidence="3 4" key="1">
    <citation type="journal article" date="2024" name="J Genomics">
        <title>Draft genome sequencing and assembly of Favolaschia claudopus CIRM-BRFM 2984 isolated from oak limbs.</title>
        <authorList>
            <person name="Navarro D."/>
            <person name="Drula E."/>
            <person name="Chaduli D."/>
            <person name="Cazenave R."/>
            <person name="Ahrendt S."/>
            <person name="Wang J."/>
            <person name="Lipzen A."/>
            <person name="Daum C."/>
            <person name="Barry K."/>
            <person name="Grigoriev I.V."/>
            <person name="Favel A."/>
            <person name="Rosso M.N."/>
            <person name="Martin F."/>
        </authorList>
    </citation>
    <scope>NUCLEOTIDE SEQUENCE [LARGE SCALE GENOMIC DNA]</scope>
    <source>
        <strain evidence="3 4">CIRM-BRFM 2984</strain>
    </source>
</reference>
<dbReference type="AlphaFoldDB" id="A0AAW0EAB9"/>
<feature type="domain" description="Bacteriophage T5 Orf172 DNA-binding" evidence="2">
    <location>
        <begin position="161"/>
        <end position="263"/>
    </location>
</feature>
<name>A0AAW0EAB9_9AGAR</name>
<dbReference type="InterPro" id="IPR053006">
    <property type="entry name" value="Meiosis_regulatory"/>
</dbReference>
<sequence length="275" mass="31017">MAAATFVVLPYIQPSLERNPARDHLQLEPPVRSSRPLLEPNPLDPTIARAQPARAEPARAKLQLEPPKRSSHRPLKPATRSNRSPAEPPTLLQLASGFMTRWMYSPPEVRFRADLVIGSSASPEYLISISHENSTLYPLTSTVNDVEVALDRRPSATDGPGVVYWFRIVNEDHSTEYKAGRTNCVPRRLGEWEKQCNPSTFEVIAEIQTQYAKKLEAESVVHRYFKVQDCWILPYPCSSCGVRHREKFEIDGVGGIEVVREITESLGRLVDGEYE</sequence>
<evidence type="ECO:0000313" key="4">
    <source>
        <dbReference type="Proteomes" id="UP001362999"/>
    </source>
</evidence>
<dbReference type="Proteomes" id="UP001362999">
    <property type="component" value="Unassembled WGS sequence"/>
</dbReference>
<evidence type="ECO:0000313" key="3">
    <source>
        <dbReference type="EMBL" id="KAK7059996.1"/>
    </source>
</evidence>
<dbReference type="PANTHER" id="PTHR28094:SF1">
    <property type="entry name" value="MEIOTICALLY UP-REGULATED GENE 113 PROTEIN"/>
    <property type="match status" value="1"/>
</dbReference>
<gene>
    <name evidence="3" type="ORF">R3P38DRAFT_3168456</name>
</gene>
<accession>A0AAW0EAB9</accession>
<comment type="caution">
    <text evidence="3">The sequence shown here is derived from an EMBL/GenBank/DDBJ whole genome shotgun (WGS) entry which is preliminary data.</text>
</comment>
<proteinExistence type="predicted"/>
<organism evidence="3 4">
    <name type="scientific">Favolaschia claudopus</name>
    <dbReference type="NCBI Taxonomy" id="2862362"/>
    <lineage>
        <taxon>Eukaryota</taxon>
        <taxon>Fungi</taxon>
        <taxon>Dikarya</taxon>
        <taxon>Basidiomycota</taxon>
        <taxon>Agaricomycotina</taxon>
        <taxon>Agaricomycetes</taxon>
        <taxon>Agaricomycetidae</taxon>
        <taxon>Agaricales</taxon>
        <taxon>Marasmiineae</taxon>
        <taxon>Mycenaceae</taxon>
        <taxon>Favolaschia</taxon>
    </lineage>
</organism>
<dbReference type="PANTHER" id="PTHR28094">
    <property type="entry name" value="MEIOTICALLY UP-REGULATED GENE 113 PROTEIN"/>
    <property type="match status" value="1"/>
</dbReference>
<evidence type="ECO:0000259" key="2">
    <source>
        <dbReference type="Pfam" id="PF10544"/>
    </source>
</evidence>
<dbReference type="InterPro" id="IPR018306">
    <property type="entry name" value="Phage_T5_Orf172_DNA-bd"/>
</dbReference>
<dbReference type="Pfam" id="PF10544">
    <property type="entry name" value="T5orf172"/>
    <property type="match status" value="1"/>
</dbReference>
<protein>
    <recommendedName>
        <fullName evidence="2">Bacteriophage T5 Orf172 DNA-binding domain-containing protein</fullName>
    </recommendedName>
</protein>